<feature type="region of interest" description="Disordered" evidence="2">
    <location>
        <begin position="22"/>
        <end position="43"/>
    </location>
</feature>
<keyword evidence="5" id="KW-1185">Reference proteome</keyword>
<keyword evidence="1" id="KW-0943">RNA-mediated gene silencing</keyword>
<feature type="region of interest" description="Disordered" evidence="2">
    <location>
        <begin position="279"/>
        <end position="301"/>
    </location>
</feature>
<dbReference type="GO" id="GO:0031047">
    <property type="term" value="P:regulatory ncRNA-mediated gene silencing"/>
    <property type="evidence" value="ECO:0007669"/>
    <property type="project" value="UniProtKB-KW"/>
</dbReference>
<comment type="catalytic activity">
    <reaction evidence="1">
        <text>RNA(n) + a ribonucleoside 5'-triphosphate = RNA(n+1) + diphosphate</text>
        <dbReference type="Rhea" id="RHEA:21248"/>
        <dbReference type="Rhea" id="RHEA-COMP:14527"/>
        <dbReference type="Rhea" id="RHEA-COMP:17342"/>
        <dbReference type="ChEBI" id="CHEBI:33019"/>
        <dbReference type="ChEBI" id="CHEBI:61557"/>
        <dbReference type="ChEBI" id="CHEBI:140395"/>
        <dbReference type="EC" id="2.7.7.48"/>
    </reaction>
</comment>
<feature type="compositionally biased region" description="Basic and acidic residues" evidence="2">
    <location>
        <begin position="279"/>
        <end position="290"/>
    </location>
</feature>
<feature type="non-terminal residue" evidence="4">
    <location>
        <position position="1"/>
    </location>
</feature>
<dbReference type="PANTHER" id="PTHR23079:SF55">
    <property type="entry name" value="RNA-DIRECTED RNA POLYMERASE"/>
    <property type="match status" value="1"/>
</dbReference>
<dbReference type="EC" id="2.7.7.48" evidence="1"/>
<proteinExistence type="inferred from homology"/>
<dbReference type="GO" id="GO:0003968">
    <property type="term" value="F:RNA-directed RNA polymerase activity"/>
    <property type="evidence" value="ECO:0007669"/>
    <property type="project" value="UniProtKB-KW"/>
</dbReference>
<organism evidence="4 5">
    <name type="scientific">Eucalyptus globulus</name>
    <name type="common">Tasmanian blue gum</name>
    <dbReference type="NCBI Taxonomy" id="34317"/>
    <lineage>
        <taxon>Eukaryota</taxon>
        <taxon>Viridiplantae</taxon>
        <taxon>Streptophyta</taxon>
        <taxon>Embryophyta</taxon>
        <taxon>Tracheophyta</taxon>
        <taxon>Spermatophyta</taxon>
        <taxon>Magnoliopsida</taxon>
        <taxon>eudicotyledons</taxon>
        <taxon>Gunneridae</taxon>
        <taxon>Pentapetalae</taxon>
        <taxon>rosids</taxon>
        <taxon>malvids</taxon>
        <taxon>Myrtales</taxon>
        <taxon>Myrtaceae</taxon>
        <taxon>Myrtoideae</taxon>
        <taxon>Eucalypteae</taxon>
        <taxon>Eucalyptus</taxon>
    </lineage>
</organism>
<evidence type="ECO:0000313" key="5">
    <source>
        <dbReference type="Proteomes" id="UP001634007"/>
    </source>
</evidence>
<evidence type="ECO:0000256" key="2">
    <source>
        <dbReference type="SAM" id="MobiDB-lite"/>
    </source>
</evidence>
<comment type="similarity">
    <text evidence="1">Belongs to the RdRP family.</text>
</comment>
<comment type="caution">
    <text evidence="4">The sequence shown here is derived from an EMBL/GenBank/DDBJ whole genome shotgun (WGS) entry which is preliminary data.</text>
</comment>
<keyword evidence="1" id="KW-0808">Transferase</keyword>
<keyword evidence="1" id="KW-0694">RNA-binding</keyword>
<dbReference type="Pfam" id="PF05183">
    <property type="entry name" value="RdRP"/>
    <property type="match status" value="1"/>
</dbReference>
<sequence>VNSDVKDGFPILVLNGDKGLTLLPPLPPQKESPDSQVSPFSSEKSYASSDSEFPFGKWVHVGCQMENLALLRKISLVSTGGIDDGIEGYLYSPKVLHPSSSIEDHYKDSPVHLAIDKSSPSGIEEGSDGIWSIVGGKASCRRNFALDVVLLDAFGQIVNKEMEVVASLLYANSGSLVEKTSDDEAPLLTSYDGIEFDSYEKPSKLLHGPLLLSSRYLRLFHVRFNIPQAGNYPFLEAFSNPIRCISRNGNDRTSLIIWKRPASGILPAKCTLSSKYESPELEHNTVREAKPSPSSKSDSGQISGKVLIYRNPGLHFGDIHALNATYVEALETEVGNSKYAIFFPTSGPRSLADEIAGGDFDGDMYWVSRNPQA</sequence>
<dbReference type="PANTHER" id="PTHR23079">
    <property type="entry name" value="RNA-DEPENDENT RNA POLYMERASE"/>
    <property type="match status" value="1"/>
</dbReference>
<name>A0ABD3LW13_EUCGL</name>
<keyword evidence="1" id="KW-0548">Nucleotidyltransferase</keyword>
<gene>
    <name evidence="4" type="ORF">ACJRO7_000025</name>
</gene>
<dbReference type="AlphaFoldDB" id="A0ABD3LW13"/>
<accession>A0ABD3LW13</accession>
<evidence type="ECO:0000256" key="1">
    <source>
        <dbReference type="RuleBase" id="RU363098"/>
    </source>
</evidence>
<evidence type="ECO:0000259" key="3">
    <source>
        <dbReference type="Pfam" id="PF05183"/>
    </source>
</evidence>
<keyword evidence="1" id="KW-0696">RNA-directed RNA polymerase</keyword>
<dbReference type="InterPro" id="IPR007855">
    <property type="entry name" value="RDRP"/>
</dbReference>
<dbReference type="InterPro" id="IPR057596">
    <property type="entry name" value="RDRP_core"/>
</dbReference>
<dbReference type="EMBL" id="JBJKBG010000001">
    <property type="protein sequence ID" value="KAL3752550.1"/>
    <property type="molecule type" value="Genomic_DNA"/>
</dbReference>
<dbReference type="GO" id="GO:0003723">
    <property type="term" value="F:RNA binding"/>
    <property type="evidence" value="ECO:0007669"/>
    <property type="project" value="UniProtKB-KW"/>
</dbReference>
<evidence type="ECO:0000313" key="4">
    <source>
        <dbReference type="EMBL" id="KAL3752550.1"/>
    </source>
</evidence>
<feature type="domain" description="RDRP core" evidence="3">
    <location>
        <begin position="294"/>
        <end position="372"/>
    </location>
</feature>
<feature type="compositionally biased region" description="Polar residues" evidence="2">
    <location>
        <begin position="292"/>
        <end position="301"/>
    </location>
</feature>
<dbReference type="Proteomes" id="UP001634007">
    <property type="component" value="Unassembled WGS sequence"/>
</dbReference>
<comment type="function">
    <text evidence="1">Probably involved in the RNA silencing pathway and required for the generation of small interfering RNAs (siRNAs).</text>
</comment>
<protein>
    <recommendedName>
        <fullName evidence="1">RNA-dependent RNA polymerase</fullName>
        <ecNumber evidence="1">2.7.7.48</ecNumber>
    </recommendedName>
</protein>
<reference evidence="4 5" key="1">
    <citation type="submission" date="2024-11" db="EMBL/GenBank/DDBJ databases">
        <title>Chromosome-level genome assembly of Eucalyptus globulus Labill. provides insights into its genome evolution.</title>
        <authorList>
            <person name="Li X."/>
        </authorList>
    </citation>
    <scope>NUCLEOTIDE SEQUENCE [LARGE SCALE GENOMIC DNA]</scope>
    <source>
        <strain evidence="4">CL2024</strain>
        <tissue evidence="4">Fresh tender leaves</tissue>
    </source>
</reference>